<comment type="caution">
    <text evidence="1">The sequence shown here is derived from an EMBL/GenBank/DDBJ whole genome shotgun (WGS) entry which is preliminary data.</text>
</comment>
<name>A0A8S1J6R9_9CHLO</name>
<evidence type="ECO:0000313" key="2">
    <source>
        <dbReference type="Proteomes" id="UP000708148"/>
    </source>
</evidence>
<organism evidence="1 2">
    <name type="scientific">Ostreobium quekettii</name>
    <dbReference type="NCBI Taxonomy" id="121088"/>
    <lineage>
        <taxon>Eukaryota</taxon>
        <taxon>Viridiplantae</taxon>
        <taxon>Chlorophyta</taxon>
        <taxon>core chlorophytes</taxon>
        <taxon>Ulvophyceae</taxon>
        <taxon>TCBD clade</taxon>
        <taxon>Bryopsidales</taxon>
        <taxon>Ostreobineae</taxon>
        <taxon>Ostreobiaceae</taxon>
        <taxon>Ostreobium</taxon>
    </lineage>
</organism>
<reference evidence="1" key="1">
    <citation type="submission" date="2020-12" db="EMBL/GenBank/DDBJ databases">
        <authorList>
            <person name="Iha C."/>
        </authorList>
    </citation>
    <scope>NUCLEOTIDE SEQUENCE</scope>
</reference>
<dbReference type="AlphaFoldDB" id="A0A8S1J6R9"/>
<sequence length="156" mass="16349">MHVVAASLTAGAAGLMGKNSIRLSSDCRPCVYGTVAGLELPADLAALLVYATILTQALASGSHTGSRGTPLRNNYCKVHPTTSTTRSVACQPHAHVPAMRHGVSFELSWPLGEQMVVVGSAGPRLVTYMPLEQPSPQALLTTMFHTPSARLAQACL</sequence>
<evidence type="ECO:0000313" key="1">
    <source>
        <dbReference type="EMBL" id="CAD7701402.1"/>
    </source>
</evidence>
<protein>
    <submittedName>
        <fullName evidence="1">Uncharacterized protein</fullName>
    </submittedName>
</protein>
<gene>
    <name evidence="1" type="ORF">OSTQU699_LOCUS6760</name>
</gene>
<accession>A0A8S1J6R9</accession>
<proteinExistence type="predicted"/>
<dbReference type="Proteomes" id="UP000708148">
    <property type="component" value="Unassembled WGS sequence"/>
</dbReference>
<dbReference type="EMBL" id="CAJHUC010001526">
    <property type="protein sequence ID" value="CAD7701402.1"/>
    <property type="molecule type" value="Genomic_DNA"/>
</dbReference>
<keyword evidence="2" id="KW-1185">Reference proteome</keyword>